<proteinExistence type="predicted"/>
<sequence>MDLVHLSDILLSHLTDLVPYLQFVAAAGGAAATVRRAARAGRRRLNARRAPDTEASRTTAAD</sequence>
<dbReference type="EMBL" id="CP023702">
    <property type="protein sequence ID" value="QEU71287.1"/>
    <property type="molecule type" value="Genomic_DNA"/>
</dbReference>
<evidence type="ECO:0000256" key="1">
    <source>
        <dbReference type="SAM" id="MobiDB-lite"/>
    </source>
</evidence>
<keyword evidence="4" id="KW-1185">Reference proteome</keyword>
<gene>
    <name evidence="3" type="ORF">CP967_04345</name>
</gene>
<keyword evidence="2" id="KW-0472">Membrane</keyword>
<reference evidence="3 4" key="1">
    <citation type="submission" date="2017-09" db="EMBL/GenBank/DDBJ databases">
        <authorList>
            <person name="Lee N."/>
            <person name="Cho B.-K."/>
        </authorList>
    </citation>
    <scope>NUCLEOTIDE SEQUENCE [LARGE SCALE GENOMIC DNA]</scope>
    <source>
        <strain evidence="3 4">ATCC 12769</strain>
    </source>
</reference>
<organism evidence="3 4">
    <name type="scientific">Streptomyces nitrosporeus</name>
    <dbReference type="NCBI Taxonomy" id="28894"/>
    <lineage>
        <taxon>Bacteria</taxon>
        <taxon>Bacillati</taxon>
        <taxon>Actinomycetota</taxon>
        <taxon>Actinomycetes</taxon>
        <taxon>Kitasatosporales</taxon>
        <taxon>Streptomycetaceae</taxon>
        <taxon>Streptomyces</taxon>
    </lineage>
</organism>
<evidence type="ECO:0000313" key="4">
    <source>
        <dbReference type="Proteomes" id="UP000326178"/>
    </source>
</evidence>
<dbReference type="RefSeq" id="WP_150486652.1">
    <property type="nucleotide sequence ID" value="NZ_BMUV01000007.1"/>
</dbReference>
<protein>
    <submittedName>
        <fullName evidence="3">Uncharacterized protein</fullName>
    </submittedName>
</protein>
<feature type="region of interest" description="Disordered" evidence="1">
    <location>
        <begin position="41"/>
        <end position="62"/>
    </location>
</feature>
<dbReference type="KEGG" id="snk:CP967_04345"/>
<evidence type="ECO:0000313" key="3">
    <source>
        <dbReference type="EMBL" id="QEU71287.1"/>
    </source>
</evidence>
<accession>A0A5J6F5K2</accession>
<dbReference type="Proteomes" id="UP000326178">
    <property type="component" value="Chromosome"/>
</dbReference>
<evidence type="ECO:0000256" key="2">
    <source>
        <dbReference type="SAM" id="Phobius"/>
    </source>
</evidence>
<keyword evidence="2" id="KW-0812">Transmembrane</keyword>
<keyword evidence="2" id="KW-1133">Transmembrane helix</keyword>
<dbReference type="AlphaFoldDB" id="A0A5J6F5K2"/>
<name>A0A5J6F5K2_9ACTN</name>
<feature type="transmembrane region" description="Helical" evidence="2">
    <location>
        <begin position="20"/>
        <end position="38"/>
    </location>
</feature>